<dbReference type="EMBL" id="MZNU01000426">
    <property type="protein sequence ID" value="OWO97722.1"/>
    <property type="molecule type" value="Genomic_DNA"/>
</dbReference>
<gene>
    <name evidence="1" type="ORF">B2J93_2482</name>
</gene>
<protein>
    <submittedName>
        <fullName evidence="1">Uncharacterized protein</fullName>
    </submittedName>
</protein>
<accession>A0A218YSV3</accession>
<dbReference type="InParanoid" id="A0A218YSV3"/>
<comment type="caution">
    <text evidence="1">The sequence shown here is derived from an EMBL/GenBank/DDBJ whole genome shotgun (WGS) entry which is preliminary data.</text>
</comment>
<sequence>MAGIWGHRSTMCLETDVGEDRTRRLSLDRDASRKPTGGMVGVRPLHVLEPWRSCACGVAGHDVGGDDPSGCDGGKARHVPDLMAWAESLGRDVCLCNVAVPTQLAKISTASPTCMSAPTPNRCQGAATLESAVDGASREMLAGRRAAGPQPPLDFPMARAIPWWREYLQYLQRVIDRTRITVLLFIGSSIYIPSTCPDGVKRDD</sequence>
<dbReference type="Proteomes" id="UP000242519">
    <property type="component" value="Unassembled WGS sequence"/>
</dbReference>
<reference evidence="1 2" key="1">
    <citation type="submission" date="2017-04" db="EMBL/GenBank/DDBJ databases">
        <title>Draft genome sequence of Marssonina coronaria NL1: causal agent of apple blotch.</title>
        <authorList>
            <person name="Cheng Q."/>
        </authorList>
    </citation>
    <scope>NUCLEOTIDE SEQUENCE [LARGE SCALE GENOMIC DNA]</scope>
    <source>
        <strain evidence="1 2">NL1</strain>
    </source>
</reference>
<proteinExistence type="predicted"/>
<keyword evidence="2" id="KW-1185">Reference proteome</keyword>
<evidence type="ECO:0000313" key="1">
    <source>
        <dbReference type="EMBL" id="OWO97722.1"/>
    </source>
</evidence>
<evidence type="ECO:0000313" key="2">
    <source>
        <dbReference type="Proteomes" id="UP000242519"/>
    </source>
</evidence>
<organism evidence="1 2">
    <name type="scientific">Diplocarpon coronariae</name>
    <dbReference type="NCBI Taxonomy" id="2795749"/>
    <lineage>
        <taxon>Eukaryota</taxon>
        <taxon>Fungi</taxon>
        <taxon>Dikarya</taxon>
        <taxon>Ascomycota</taxon>
        <taxon>Pezizomycotina</taxon>
        <taxon>Leotiomycetes</taxon>
        <taxon>Helotiales</taxon>
        <taxon>Drepanopezizaceae</taxon>
        <taxon>Diplocarpon</taxon>
    </lineage>
</organism>
<name>A0A218YSV3_9HELO</name>
<dbReference type="AlphaFoldDB" id="A0A218YSV3"/>